<dbReference type="EMBL" id="JAVDRD010000003">
    <property type="protein sequence ID" value="MDR6510509.1"/>
    <property type="molecule type" value="Genomic_DNA"/>
</dbReference>
<dbReference type="RefSeq" id="WP_168353246.1">
    <property type="nucleotide sequence ID" value="NZ_JAVDRD010000003.1"/>
</dbReference>
<comment type="caution">
    <text evidence="1">The sequence shown here is derived from an EMBL/GenBank/DDBJ whole genome shotgun (WGS) entry which is preliminary data.</text>
</comment>
<accession>A0ABU1MJM1</accession>
<name>A0ABU1MJM1_9SPHN</name>
<proteinExistence type="predicted"/>
<sequence length="112" mass="12579">MTETTRKAAVAAYKERKIAAGIYAIRCVASDEVWIGSAPDLSTIENRLWFTLRQGANPHRALQEAWNAHGSAAFIFSVIAHLRDEDDPGYPRRTALRNLHLHWLEQLGGARI</sequence>
<dbReference type="CDD" id="cd10451">
    <property type="entry name" value="GIY-YIG_LuxR_like"/>
    <property type="match status" value="1"/>
</dbReference>
<dbReference type="SUPFAM" id="SSF82771">
    <property type="entry name" value="GIY-YIG endonuclease"/>
    <property type="match status" value="1"/>
</dbReference>
<organism evidence="1 2">
    <name type="scientific">Novosphingobium capsulatum</name>
    <dbReference type="NCBI Taxonomy" id="13688"/>
    <lineage>
        <taxon>Bacteria</taxon>
        <taxon>Pseudomonadati</taxon>
        <taxon>Pseudomonadota</taxon>
        <taxon>Alphaproteobacteria</taxon>
        <taxon>Sphingomonadales</taxon>
        <taxon>Sphingomonadaceae</taxon>
        <taxon>Novosphingobium</taxon>
    </lineage>
</organism>
<evidence type="ECO:0000313" key="1">
    <source>
        <dbReference type="EMBL" id="MDR6510509.1"/>
    </source>
</evidence>
<reference evidence="1 2" key="1">
    <citation type="submission" date="2023-07" db="EMBL/GenBank/DDBJ databases">
        <title>Sorghum-associated microbial communities from plants grown in Nebraska, USA.</title>
        <authorList>
            <person name="Schachtman D."/>
        </authorList>
    </citation>
    <scope>NUCLEOTIDE SEQUENCE [LARGE SCALE GENOMIC DNA]</scope>
    <source>
        <strain evidence="1 2">DS1027</strain>
    </source>
</reference>
<protein>
    <recommendedName>
        <fullName evidence="3">GIY-YIG nuclease family protein</fullName>
    </recommendedName>
</protein>
<dbReference type="Gene3D" id="3.40.1440.10">
    <property type="entry name" value="GIY-YIG endonuclease"/>
    <property type="match status" value="1"/>
</dbReference>
<dbReference type="InterPro" id="IPR035901">
    <property type="entry name" value="GIY-YIG_endonuc_sf"/>
</dbReference>
<keyword evidence="2" id="KW-1185">Reference proteome</keyword>
<evidence type="ECO:0008006" key="3">
    <source>
        <dbReference type="Google" id="ProtNLM"/>
    </source>
</evidence>
<evidence type="ECO:0000313" key="2">
    <source>
        <dbReference type="Proteomes" id="UP001184150"/>
    </source>
</evidence>
<dbReference type="Proteomes" id="UP001184150">
    <property type="component" value="Unassembled WGS sequence"/>
</dbReference>
<gene>
    <name evidence="1" type="ORF">J2792_001375</name>
</gene>